<keyword evidence="2" id="KW-0539">Nucleus</keyword>
<protein>
    <recommendedName>
        <fullName evidence="4">Zn(2)-C6 fungal-type domain-containing protein</fullName>
    </recommendedName>
</protein>
<gene>
    <name evidence="5" type="ORF">M430DRAFT_28838</name>
</gene>
<dbReference type="AlphaFoldDB" id="A0A2T3AXJ9"/>
<dbReference type="SUPFAM" id="SSF57701">
    <property type="entry name" value="Zn2/Cys6 DNA-binding domain"/>
    <property type="match status" value="1"/>
</dbReference>
<dbReference type="Pfam" id="PF04082">
    <property type="entry name" value="Fungal_trans"/>
    <property type="match status" value="1"/>
</dbReference>
<dbReference type="OrthoDB" id="1747771at2759"/>
<dbReference type="InterPro" id="IPR001138">
    <property type="entry name" value="Zn2Cys6_DnaBD"/>
</dbReference>
<dbReference type="CDD" id="cd12148">
    <property type="entry name" value="fungal_TF_MHR"/>
    <property type="match status" value="1"/>
</dbReference>
<proteinExistence type="predicted"/>
<dbReference type="PANTHER" id="PTHR43374:SF1">
    <property type="entry name" value="FLAVIN PRENYLTRANSFERASE PAD1, MITOCHONDRIAL"/>
    <property type="match status" value="1"/>
</dbReference>
<dbReference type="InterPro" id="IPR036864">
    <property type="entry name" value="Zn2-C6_fun-type_DNA-bd_sf"/>
</dbReference>
<dbReference type="Pfam" id="PF00172">
    <property type="entry name" value="Zn_clus"/>
    <property type="match status" value="1"/>
</dbReference>
<evidence type="ECO:0000256" key="1">
    <source>
        <dbReference type="ARBA" id="ARBA00022723"/>
    </source>
</evidence>
<dbReference type="GO" id="GO:0003677">
    <property type="term" value="F:DNA binding"/>
    <property type="evidence" value="ECO:0007669"/>
    <property type="project" value="InterPro"/>
</dbReference>
<dbReference type="InParanoid" id="A0A2T3AXJ9"/>
<dbReference type="Proteomes" id="UP000241818">
    <property type="component" value="Unassembled WGS sequence"/>
</dbReference>
<feature type="domain" description="Zn(2)-C6 fungal-type" evidence="4">
    <location>
        <begin position="24"/>
        <end position="55"/>
    </location>
</feature>
<accession>A0A2T3AXJ9</accession>
<dbReference type="GO" id="GO:0008270">
    <property type="term" value="F:zinc ion binding"/>
    <property type="evidence" value="ECO:0007669"/>
    <property type="project" value="InterPro"/>
</dbReference>
<feature type="region of interest" description="Disordered" evidence="3">
    <location>
        <begin position="1"/>
        <end position="24"/>
    </location>
</feature>
<feature type="compositionally biased region" description="Polar residues" evidence="3">
    <location>
        <begin position="62"/>
        <end position="92"/>
    </location>
</feature>
<dbReference type="Gene3D" id="4.10.240.10">
    <property type="entry name" value="Zn(2)-C6 fungal-type DNA-binding domain"/>
    <property type="match status" value="1"/>
</dbReference>
<dbReference type="PROSITE" id="PS00463">
    <property type="entry name" value="ZN2_CY6_FUNGAL_1"/>
    <property type="match status" value="1"/>
</dbReference>
<sequence>MSASPSEPRAERQKRPRKKRQPKACYPCRQRKIKCDGGLPCHSCALRGEARLCSMEPHSVLTSRPQSFESPSNSPQISVPGSNTSWDTQNAFRANPSEESERSPVMLEQLDTHSVEAYQSTSATMLLSDSSAAVSNNVTVDRPPPQETSIYDPDHLDRIWSQLMSDGSKARFQLQDLYSPRKSIAELCLALPSNVQIQRYYQMYSDILLPIYPGIVNPDLFEAELQVLLDDRDRIIASADEPSHPLHPHDASWFALLFGVLACGAQCLSTMENEAELNSKVFGSISFTCLRQGNFLASPTINSIQALLHIGSSLRNDMNPGIAWSLLGLTIRQAQIIGCHEEQALLANPKNDLAIMKIKLWWAVVWQDTILTLCYGRPSGTLSVKARLPPIDANSKYTFTDVIDRICNVCLDFFRQRLLTEEVDNALFREIAYRLVRQIEDIPLKAQPHLLSTANCLNVQQHVEYFAVVIYINHSAAHILQSTLPEPSQDDDDEHQISDVIVEKSMAIVEAFLRLRQLSILSSHYWSLLQASVTAAKTLMTRGRTADRPKMGHLVKALIVSLKSSCNETISVVNGFSTSLSQTVADLTMILES</sequence>
<reference evidence="5 6" key="1">
    <citation type="journal article" date="2018" name="New Phytol.">
        <title>Comparative genomics and transcriptomics depict ericoid mycorrhizal fungi as versatile saprotrophs and plant mutualists.</title>
        <authorList>
            <person name="Martino E."/>
            <person name="Morin E."/>
            <person name="Grelet G.A."/>
            <person name="Kuo A."/>
            <person name="Kohler A."/>
            <person name="Daghino S."/>
            <person name="Barry K.W."/>
            <person name="Cichocki N."/>
            <person name="Clum A."/>
            <person name="Dockter R.B."/>
            <person name="Hainaut M."/>
            <person name="Kuo R.C."/>
            <person name="LaButti K."/>
            <person name="Lindahl B.D."/>
            <person name="Lindquist E.A."/>
            <person name="Lipzen A."/>
            <person name="Khouja H.R."/>
            <person name="Magnuson J."/>
            <person name="Murat C."/>
            <person name="Ohm R.A."/>
            <person name="Singer S.W."/>
            <person name="Spatafora J.W."/>
            <person name="Wang M."/>
            <person name="Veneault-Fourrey C."/>
            <person name="Henrissat B."/>
            <person name="Grigoriev I.V."/>
            <person name="Martin F.M."/>
            <person name="Perotto S."/>
        </authorList>
    </citation>
    <scope>NUCLEOTIDE SEQUENCE [LARGE SCALE GENOMIC DNA]</scope>
    <source>
        <strain evidence="5 6">ATCC 22711</strain>
    </source>
</reference>
<dbReference type="GO" id="GO:0016831">
    <property type="term" value="F:carboxy-lyase activity"/>
    <property type="evidence" value="ECO:0007669"/>
    <property type="project" value="TreeGrafter"/>
</dbReference>
<dbReference type="GO" id="GO:0000981">
    <property type="term" value="F:DNA-binding transcription factor activity, RNA polymerase II-specific"/>
    <property type="evidence" value="ECO:0007669"/>
    <property type="project" value="InterPro"/>
</dbReference>
<dbReference type="RefSeq" id="XP_024719379.1">
    <property type="nucleotide sequence ID" value="XM_024865825.1"/>
</dbReference>
<organism evidence="5 6">
    <name type="scientific">Amorphotheca resinae ATCC 22711</name>
    <dbReference type="NCBI Taxonomy" id="857342"/>
    <lineage>
        <taxon>Eukaryota</taxon>
        <taxon>Fungi</taxon>
        <taxon>Dikarya</taxon>
        <taxon>Ascomycota</taxon>
        <taxon>Pezizomycotina</taxon>
        <taxon>Leotiomycetes</taxon>
        <taxon>Helotiales</taxon>
        <taxon>Amorphothecaceae</taxon>
        <taxon>Amorphotheca</taxon>
    </lineage>
</organism>
<evidence type="ECO:0000313" key="5">
    <source>
        <dbReference type="EMBL" id="PSS14780.1"/>
    </source>
</evidence>
<keyword evidence="1" id="KW-0479">Metal-binding</keyword>
<evidence type="ECO:0000259" key="4">
    <source>
        <dbReference type="PROSITE" id="PS50048"/>
    </source>
</evidence>
<evidence type="ECO:0000313" key="6">
    <source>
        <dbReference type="Proteomes" id="UP000241818"/>
    </source>
</evidence>
<dbReference type="GeneID" id="36573906"/>
<dbReference type="EMBL" id="KZ679013">
    <property type="protein sequence ID" value="PSS14780.1"/>
    <property type="molecule type" value="Genomic_DNA"/>
</dbReference>
<dbReference type="CDD" id="cd00067">
    <property type="entry name" value="GAL4"/>
    <property type="match status" value="1"/>
</dbReference>
<evidence type="ECO:0000256" key="2">
    <source>
        <dbReference type="ARBA" id="ARBA00023242"/>
    </source>
</evidence>
<feature type="region of interest" description="Disordered" evidence="3">
    <location>
        <begin position="62"/>
        <end position="103"/>
    </location>
</feature>
<evidence type="ECO:0000256" key="3">
    <source>
        <dbReference type="SAM" id="MobiDB-lite"/>
    </source>
</evidence>
<dbReference type="SMART" id="SM00066">
    <property type="entry name" value="GAL4"/>
    <property type="match status" value="1"/>
</dbReference>
<dbReference type="PROSITE" id="PS50048">
    <property type="entry name" value="ZN2_CY6_FUNGAL_2"/>
    <property type="match status" value="1"/>
</dbReference>
<dbReference type="InterPro" id="IPR004507">
    <property type="entry name" value="UbiX-like"/>
</dbReference>
<dbReference type="SMART" id="SM00906">
    <property type="entry name" value="Fungal_trans"/>
    <property type="match status" value="1"/>
</dbReference>
<dbReference type="GO" id="GO:0006351">
    <property type="term" value="P:DNA-templated transcription"/>
    <property type="evidence" value="ECO:0007669"/>
    <property type="project" value="InterPro"/>
</dbReference>
<keyword evidence="6" id="KW-1185">Reference proteome</keyword>
<dbReference type="InterPro" id="IPR007219">
    <property type="entry name" value="XnlR_reg_dom"/>
</dbReference>
<name>A0A2T3AXJ9_AMORE</name>
<dbReference type="PANTHER" id="PTHR43374">
    <property type="entry name" value="FLAVIN PRENYLTRANSFERASE"/>
    <property type="match status" value="1"/>
</dbReference>
<dbReference type="STRING" id="857342.A0A2T3AXJ9"/>